<gene>
    <name evidence="5" type="primary">yghZ</name>
    <name evidence="5" type="ORF">NCTC11923_02090</name>
</gene>
<evidence type="ECO:0000259" key="4">
    <source>
        <dbReference type="Pfam" id="PF00248"/>
    </source>
</evidence>
<evidence type="ECO:0000256" key="2">
    <source>
        <dbReference type="ARBA" id="ARBA00022857"/>
    </source>
</evidence>
<organism evidence="5 6">
    <name type="scientific">Actinomyces slackii</name>
    <dbReference type="NCBI Taxonomy" id="52774"/>
    <lineage>
        <taxon>Bacteria</taxon>
        <taxon>Bacillati</taxon>
        <taxon>Actinomycetota</taxon>
        <taxon>Actinomycetes</taxon>
        <taxon>Actinomycetales</taxon>
        <taxon>Actinomycetaceae</taxon>
        <taxon>Actinomyces</taxon>
    </lineage>
</organism>
<dbReference type="Proteomes" id="UP000276899">
    <property type="component" value="Chromosome"/>
</dbReference>
<dbReference type="PANTHER" id="PTHR43150">
    <property type="entry name" value="HYPERKINETIC, ISOFORM M"/>
    <property type="match status" value="1"/>
</dbReference>
<dbReference type="InterPro" id="IPR023210">
    <property type="entry name" value="NADP_OxRdtase_dom"/>
</dbReference>
<reference evidence="5 6" key="1">
    <citation type="submission" date="2018-12" db="EMBL/GenBank/DDBJ databases">
        <authorList>
            <consortium name="Pathogen Informatics"/>
        </authorList>
    </citation>
    <scope>NUCLEOTIDE SEQUENCE [LARGE SCALE GENOMIC DNA]</scope>
    <source>
        <strain evidence="5 6">NCTC11923</strain>
    </source>
</reference>
<dbReference type="KEGG" id="asla:NCTC11923_02090"/>
<dbReference type="RefSeq" id="WP_026427563.1">
    <property type="nucleotide sequence ID" value="NZ_CBCRWE010000016.1"/>
</dbReference>
<dbReference type="PRINTS" id="PR01577">
    <property type="entry name" value="KCNABCHANNEL"/>
</dbReference>
<comment type="similarity">
    <text evidence="1">Belongs to the shaker potassium channel beta subunit family.</text>
</comment>
<name>A0A3S4SLC1_9ACTO</name>
<feature type="domain" description="NADP-dependent oxidoreductase" evidence="4">
    <location>
        <begin position="16"/>
        <end position="316"/>
    </location>
</feature>
<evidence type="ECO:0000256" key="3">
    <source>
        <dbReference type="ARBA" id="ARBA00023002"/>
    </source>
</evidence>
<dbReference type="GO" id="GO:0016491">
    <property type="term" value="F:oxidoreductase activity"/>
    <property type="evidence" value="ECO:0007669"/>
    <property type="project" value="UniProtKB-KW"/>
</dbReference>
<dbReference type="STRING" id="1278298.GCA_000428685_00523"/>
<proteinExistence type="inferred from homology"/>
<evidence type="ECO:0000313" key="6">
    <source>
        <dbReference type="Proteomes" id="UP000276899"/>
    </source>
</evidence>
<dbReference type="AlphaFoldDB" id="A0A3S4SLC1"/>
<protein>
    <submittedName>
        <fullName evidence="5">L-glyceraldehyde 3-phosphate reductase</fullName>
    </submittedName>
</protein>
<keyword evidence="3" id="KW-0560">Oxidoreductase</keyword>
<evidence type="ECO:0000313" key="5">
    <source>
        <dbReference type="EMBL" id="VEG75422.1"/>
    </source>
</evidence>
<dbReference type="InterPro" id="IPR036812">
    <property type="entry name" value="NAD(P)_OxRdtase_dom_sf"/>
</dbReference>
<keyword evidence="2" id="KW-0521">NADP</keyword>
<evidence type="ECO:0000256" key="1">
    <source>
        <dbReference type="ARBA" id="ARBA00006515"/>
    </source>
</evidence>
<dbReference type="PANTHER" id="PTHR43150:SF2">
    <property type="entry name" value="HYPERKINETIC, ISOFORM M"/>
    <property type="match status" value="1"/>
</dbReference>
<dbReference type="EMBL" id="LR134363">
    <property type="protein sequence ID" value="VEG75422.1"/>
    <property type="molecule type" value="Genomic_DNA"/>
</dbReference>
<dbReference type="InterPro" id="IPR005399">
    <property type="entry name" value="K_chnl_volt-dep_bsu_KCNAB-rel"/>
</dbReference>
<dbReference type="SUPFAM" id="SSF51430">
    <property type="entry name" value="NAD(P)-linked oxidoreductase"/>
    <property type="match status" value="1"/>
</dbReference>
<keyword evidence="6" id="KW-1185">Reference proteome</keyword>
<dbReference type="CDD" id="cd19074">
    <property type="entry name" value="Aldo_ket_red_shaker-like"/>
    <property type="match status" value="1"/>
</dbReference>
<sequence>MVAYRHLGSSGLKITEITYGNWLTHGSQVEADTATECVHTALDLGITSFDTADVYANTAAEEVLGKALAGQRRESLEIFTKVYWPIGPKGPNDVGLSRKHIMEAINGSLTRLGTDYVDLYQAHRYDYATPLEETMQAFADVVRSGKALYIGVSEWTAQQIRAGQELASQMGFRLVSNQPQYSALWRIIEDEVVPASTELGLGQIVWSPMAQGVLSGKYLPGAQPPAGSRATDAKGGKDMISRWMRDEVLTAVQGLVPVAEQAGLTMPQLAIAWVLQNPAISAAIVGASRPEQLRDTVKASGVVLDEDVLTAIDAALEGVIERDPALTVSPEQRPA</sequence>
<dbReference type="Pfam" id="PF00248">
    <property type="entry name" value="Aldo_ket_red"/>
    <property type="match status" value="1"/>
</dbReference>
<dbReference type="Gene3D" id="3.20.20.100">
    <property type="entry name" value="NADP-dependent oxidoreductase domain"/>
    <property type="match status" value="1"/>
</dbReference>
<accession>A0A3S4SLC1</accession>